<dbReference type="AlphaFoldDB" id="A0A7W5FV20"/>
<feature type="transmembrane region" description="Helical" evidence="1">
    <location>
        <begin position="124"/>
        <end position="141"/>
    </location>
</feature>
<dbReference type="EMBL" id="JACHXD010000009">
    <property type="protein sequence ID" value="MBB3120364.1"/>
    <property type="molecule type" value="Genomic_DNA"/>
</dbReference>
<reference evidence="2 3" key="1">
    <citation type="submission" date="2020-08" db="EMBL/GenBank/DDBJ databases">
        <title>Genomic Encyclopedia of Type Strains, Phase III (KMG-III): the genomes of soil and plant-associated and newly described type strains.</title>
        <authorList>
            <person name="Whitman W."/>
        </authorList>
    </citation>
    <scope>NUCLEOTIDE SEQUENCE [LARGE SCALE GENOMIC DNA]</scope>
    <source>
        <strain evidence="2 3">CECT 8897</strain>
    </source>
</reference>
<comment type="caution">
    <text evidence="2">The sequence shown here is derived from an EMBL/GenBank/DDBJ whole genome shotgun (WGS) entry which is preliminary data.</text>
</comment>
<feature type="transmembrane region" description="Helical" evidence="1">
    <location>
        <begin position="32"/>
        <end position="53"/>
    </location>
</feature>
<keyword evidence="1" id="KW-0472">Membrane</keyword>
<organism evidence="2 3">
    <name type="scientific">Pseudoduganella violacea</name>
    <dbReference type="NCBI Taxonomy" id="1715466"/>
    <lineage>
        <taxon>Bacteria</taxon>
        <taxon>Pseudomonadati</taxon>
        <taxon>Pseudomonadota</taxon>
        <taxon>Betaproteobacteria</taxon>
        <taxon>Burkholderiales</taxon>
        <taxon>Oxalobacteraceae</taxon>
        <taxon>Telluria group</taxon>
        <taxon>Pseudoduganella</taxon>
    </lineage>
</organism>
<evidence type="ECO:0000313" key="3">
    <source>
        <dbReference type="Proteomes" id="UP000541535"/>
    </source>
</evidence>
<evidence type="ECO:0000256" key="1">
    <source>
        <dbReference type="SAM" id="Phobius"/>
    </source>
</evidence>
<name>A0A7W5FV20_9BURK</name>
<dbReference type="RefSeq" id="WP_183442103.1">
    <property type="nucleotide sequence ID" value="NZ_JACHXD010000009.1"/>
</dbReference>
<evidence type="ECO:0000313" key="2">
    <source>
        <dbReference type="EMBL" id="MBB3120364.1"/>
    </source>
</evidence>
<feature type="transmembrane region" description="Helical" evidence="1">
    <location>
        <begin position="211"/>
        <end position="230"/>
    </location>
</feature>
<protein>
    <submittedName>
        <fullName evidence="2">Uncharacterized membrane protein YoaK (UPF0700 family)</fullName>
    </submittedName>
</protein>
<dbReference type="PANTHER" id="PTHR37314">
    <property type="entry name" value="SLR0142 PROTEIN"/>
    <property type="match status" value="1"/>
</dbReference>
<dbReference type="InterPro" id="IPR010699">
    <property type="entry name" value="DUF1275"/>
</dbReference>
<dbReference type="PANTHER" id="PTHR37314:SF5">
    <property type="entry name" value="SLR0142 PROTEIN"/>
    <property type="match status" value="1"/>
</dbReference>
<proteinExistence type="predicted"/>
<gene>
    <name evidence="2" type="ORF">FHS03_003428</name>
</gene>
<keyword evidence="1" id="KW-1133">Transmembrane helix</keyword>
<dbReference type="Pfam" id="PF06912">
    <property type="entry name" value="DUF1275"/>
    <property type="match status" value="1"/>
</dbReference>
<accession>A0A7W5FV20</accession>
<keyword evidence="1" id="KW-0812">Transmembrane</keyword>
<feature type="transmembrane region" description="Helical" evidence="1">
    <location>
        <begin position="65"/>
        <end position="87"/>
    </location>
</feature>
<dbReference type="Proteomes" id="UP000541535">
    <property type="component" value="Unassembled WGS sequence"/>
</dbReference>
<feature type="transmembrane region" description="Helical" evidence="1">
    <location>
        <begin position="187"/>
        <end position="205"/>
    </location>
</feature>
<feature type="transmembrane region" description="Helical" evidence="1">
    <location>
        <begin position="99"/>
        <end position="117"/>
    </location>
</feature>
<sequence>MAGNPSPGSAPTASARCCAATLSFLAGYVDTAGFIALFGLFTAHVTGNFVLLGRALVEPHHDVQLKLLAFPAFIAAVALCHLLVLRWQRLGGNALRRALLLQLGLLLAAAVCGWLAAPIRSSDAPLVMLSGLLCTAAMGVQNAYGKLLLPQLAATTVMTGNVTQLVIDAIDAARGPGAARAADQMKLLWPVLSFAAGAFGGALAVSRYGMAALLLPCCLLALLATLAASARRAD</sequence>
<keyword evidence="3" id="KW-1185">Reference proteome</keyword>